<protein>
    <submittedName>
        <fullName evidence="1">Uncharacterized protein</fullName>
    </submittedName>
</protein>
<sequence>MTTIGCVRLEKNRHKYVSALCSSLERYGSAEIASSNSFLIRHGIQRRYFDTDVVRALNVRRRAINPCCKKTNEADKTDCLKSVSSQRVDEFCKKGFPDISFTTLRYKHMQKRKKKCCSKTGQFNRDFSKTPINKFQSLEY</sequence>
<gene>
    <name evidence="1" type="ORF">PoB_004476000</name>
</gene>
<keyword evidence="2" id="KW-1185">Reference proteome</keyword>
<proteinExistence type="predicted"/>
<organism evidence="1 2">
    <name type="scientific">Plakobranchus ocellatus</name>
    <dbReference type="NCBI Taxonomy" id="259542"/>
    <lineage>
        <taxon>Eukaryota</taxon>
        <taxon>Metazoa</taxon>
        <taxon>Spiralia</taxon>
        <taxon>Lophotrochozoa</taxon>
        <taxon>Mollusca</taxon>
        <taxon>Gastropoda</taxon>
        <taxon>Heterobranchia</taxon>
        <taxon>Euthyneura</taxon>
        <taxon>Panpulmonata</taxon>
        <taxon>Sacoglossa</taxon>
        <taxon>Placobranchoidea</taxon>
        <taxon>Plakobranchidae</taxon>
        <taxon>Plakobranchus</taxon>
    </lineage>
</organism>
<dbReference type="Proteomes" id="UP000735302">
    <property type="component" value="Unassembled WGS sequence"/>
</dbReference>
<reference evidence="1 2" key="1">
    <citation type="journal article" date="2021" name="Elife">
        <title>Chloroplast acquisition without the gene transfer in kleptoplastic sea slugs, Plakobranchus ocellatus.</title>
        <authorList>
            <person name="Maeda T."/>
            <person name="Takahashi S."/>
            <person name="Yoshida T."/>
            <person name="Shimamura S."/>
            <person name="Takaki Y."/>
            <person name="Nagai Y."/>
            <person name="Toyoda A."/>
            <person name="Suzuki Y."/>
            <person name="Arimoto A."/>
            <person name="Ishii H."/>
            <person name="Satoh N."/>
            <person name="Nishiyama T."/>
            <person name="Hasebe M."/>
            <person name="Maruyama T."/>
            <person name="Minagawa J."/>
            <person name="Obokata J."/>
            <person name="Shigenobu S."/>
        </authorList>
    </citation>
    <scope>NUCLEOTIDE SEQUENCE [LARGE SCALE GENOMIC DNA]</scope>
</reference>
<evidence type="ECO:0000313" key="2">
    <source>
        <dbReference type="Proteomes" id="UP000735302"/>
    </source>
</evidence>
<dbReference type="EMBL" id="BLXT01004946">
    <property type="protein sequence ID" value="GFO18255.1"/>
    <property type="molecule type" value="Genomic_DNA"/>
</dbReference>
<dbReference type="AlphaFoldDB" id="A0AAV4BGN8"/>
<dbReference type="Gene3D" id="1.10.246.10">
    <property type="match status" value="1"/>
</dbReference>
<name>A0AAV4BGN8_9GAST</name>
<comment type="caution">
    <text evidence="1">The sequence shown here is derived from an EMBL/GenBank/DDBJ whole genome shotgun (WGS) entry which is preliminary data.</text>
</comment>
<accession>A0AAV4BGN8</accession>
<evidence type="ECO:0000313" key="1">
    <source>
        <dbReference type="EMBL" id="GFO18255.1"/>
    </source>
</evidence>